<evidence type="ECO:0000313" key="11">
    <source>
        <dbReference type="Proteomes" id="UP000295431"/>
    </source>
</evidence>
<dbReference type="GO" id="GO:0047982">
    <property type="term" value="F:homocysteine desulfhydrase activity"/>
    <property type="evidence" value="ECO:0007669"/>
    <property type="project" value="UniProtKB-EC"/>
</dbReference>
<comment type="similarity">
    <text evidence="2 9">Belongs to the trans-sulfuration enzymes family.</text>
</comment>
<accession>A0A4R4P298</accession>
<comment type="cofactor">
    <cofactor evidence="1 9">
        <name>pyridoxal 5'-phosphate</name>
        <dbReference type="ChEBI" id="CHEBI:597326"/>
    </cofactor>
</comment>
<dbReference type="FunFam" id="3.40.640.10:FF:000046">
    <property type="entry name" value="Cystathionine gamma-lyase"/>
    <property type="match status" value="1"/>
</dbReference>
<dbReference type="Proteomes" id="UP000295431">
    <property type="component" value="Unassembled WGS sequence"/>
</dbReference>
<feature type="modified residue" description="N6-(pyridoxal phosphate)lysine" evidence="8">
    <location>
        <position position="206"/>
    </location>
</feature>
<dbReference type="GO" id="GO:0019343">
    <property type="term" value="P:cysteine biosynthetic process via cystathionine"/>
    <property type="evidence" value="ECO:0007669"/>
    <property type="project" value="TreeGrafter"/>
</dbReference>
<dbReference type="Pfam" id="PF01053">
    <property type="entry name" value="Cys_Met_Meta_PP"/>
    <property type="match status" value="1"/>
</dbReference>
<dbReference type="InterPro" id="IPR015424">
    <property type="entry name" value="PyrdxlP-dep_Trfase"/>
</dbReference>
<keyword evidence="10" id="KW-0032">Aminotransferase</keyword>
<organism evidence="10 11">
    <name type="scientific">Actinomadura bangladeshensis</name>
    <dbReference type="NCBI Taxonomy" id="453573"/>
    <lineage>
        <taxon>Bacteria</taxon>
        <taxon>Bacillati</taxon>
        <taxon>Actinomycetota</taxon>
        <taxon>Actinomycetes</taxon>
        <taxon>Streptosporangiales</taxon>
        <taxon>Thermomonosporaceae</taxon>
        <taxon>Actinomadura</taxon>
    </lineage>
</organism>
<dbReference type="Gene3D" id="3.90.1150.10">
    <property type="entry name" value="Aspartate Aminotransferase, domain 1"/>
    <property type="match status" value="1"/>
</dbReference>
<evidence type="ECO:0000256" key="3">
    <source>
        <dbReference type="ARBA" id="ARBA00022898"/>
    </source>
</evidence>
<dbReference type="PANTHER" id="PTHR11808">
    <property type="entry name" value="TRANS-SULFURATION ENZYME FAMILY MEMBER"/>
    <property type="match status" value="1"/>
</dbReference>
<keyword evidence="10" id="KW-0808">Transferase</keyword>
<evidence type="ECO:0000256" key="8">
    <source>
        <dbReference type="PIRSR" id="PIRSR001434-2"/>
    </source>
</evidence>
<dbReference type="AlphaFoldDB" id="A0A4R4P298"/>
<evidence type="ECO:0000256" key="4">
    <source>
        <dbReference type="ARBA" id="ARBA00047175"/>
    </source>
</evidence>
<dbReference type="InterPro" id="IPR000277">
    <property type="entry name" value="Cys/Met-Metab_PyrdxlP-dep_enz"/>
</dbReference>
<proteinExistence type="inferred from homology"/>
<dbReference type="GO" id="GO:0030170">
    <property type="term" value="F:pyridoxal phosphate binding"/>
    <property type="evidence" value="ECO:0007669"/>
    <property type="project" value="InterPro"/>
</dbReference>
<dbReference type="PIRSF" id="PIRSF001434">
    <property type="entry name" value="CGS"/>
    <property type="match status" value="1"/>
</dbReference>
<dbReference type="GO" id="GO:0005737">
    <property type="term" value="C:cytoplasm"/>
    <property type="evidence" value="ECO:0007669"/>
    <property type="project" value="TreeGrafter"/>
</dbReference>
<sequence>MTGHHPQTRAVHPPVIAPEGSRPLAVPIYQGHLFAFDAADDLAAAFAGPDGAFFYARMGNPTVRSLERAVTELEGGAGALATASGMGAVNAVLMGLLRSGDHVIAQTALYGGTYALLTNLAERWGVEVTFVQGDDPAEVRDALRPATRLLYLETIANPTTHVTDLPAFTEAVRGTGVLTVVDNTFAPLLCKPIDHGVDIVVHSATKFLSGHGDIIGGVAVFADPDVHRRVWHHAIELGSTADAHAAWLTVRGLATMPLRVARQSASALDIARRLAAHPSVTRVHYPGLPGHPQHEVARRLLPDGAGGVLAFELTGGRDAGRTFSESVDLISLGPSLGNIATLVMHPASTSHRQMDAPTLAAAGIAEGLVRLSIGLEHPEDLWTDITQALQKATGTPRR</sequence>
<name>A0A4R4P298_9ACTN</name>
<evidence type="ECO:0000256" key="2">
    <source>
        <dbReference type="ARBA" id="ARBA00009077"/>
    </source>
</evidence>
<dbReference type="GO" id="GO:0019346">
    <property type="term" value="P:transsulfuration"/>
    <property type="evidence" value="ECO:0007669"/>
    <property type="project" value="InterPro"/>
</dbReference>
<dbReference type="OrthoDB" id="9780685at2"/>
<evidence type="ECO:0000256" key="6">
    <source>
        <dbReference type="ARBA" id="ARBA00048780"/>
    </source>
</evidence>
<dbReference type="InterPro" id="IPR015421">
    <property type="entry name" value="PyrdxlP-dep_Trfase_major"/>
</dbReference>
<evidence type="ECO:0000313" key="10">
    <source>
        <dbReference type="EMBL" id="TDC15724.1"/>
    </source>
</evidence>
<dbReference type="Gene3D" id="3.40.640.10">
    <property type="entry name" value="Type I PLP-dependent aspartate aminotransferase-like (Major domain)"/>
    <property type="match status" value="1"/>
</dbReference>
<keyword evidence="11" id="KW-1185">Reference proteome</keyword>
<dbReference type="RefSeq" id="WP_131939631.1">
    <property type="nucleotide sequence ID" value="NZ_BAAAMX010000055.1"/>
</dbReference>
<evidence type="ECO:0000256" key="7">
    <source>
        <dbReference type="ARBA" id="ARBA00052699"/>
    </source>
</evidence>
<evidence type="ECO:0000256" key="5">
    <source>
        <dbReference type="ARBA" id="ARBA00047199"/>
    </source>
</evidence>
<comment type="catalytic activity">
    <reaction evidence="7">
        <text>L-methionine + H2O = methanethiol + 2-oxobutanoate + NH4(+)</text>
        <dbReference type="Rhea" id="RHEA:23800"/>
        <dbReference type="ChEBI" id="CHEBI:15377"/>
        <dbReference type="ChEBI" id="CHEBI:16007"/>
        <dbReference type="ChEBI" id="CHEBI:16763"/>
        <dbReference type="ChEBI" id="CHEBI:28938"/>
        <dbReference type="ChEBI" id="CHEBI:57844"/>
        <dbReference type="EC" id="4.4.1.11"/>
    </reaction>
    <physiologicalReaction direction="left-to-right" evidence="7">
        <dbReference type="Rhea" id="RHEA:23801"/>
    </physiologicalReaction>
</comment>
<dbReference type="PROSITE" id="PS00868">
    <property type="entry name" value="CYS_MET_METAB_PP"/>
    <property type="match status" value="1"/>
</dbReference>
<dbReference type="SUPFAM" id="SSF53383">
    <property type="entry name" value="PLP-dependent transferases"/>
    <property type="match status" value="1"/>
</dbReference>
<evidence type="ECO:0000256" key="9">
    <source>
        <dbReference type="RuleBase" id="RU362118"/>
    </source>
</evidence>
<reference evidence="10 11" key="1">
    <citation type="submission" date="2019-03" db="EMBL/GenBank/DDBJ databases">
        <title>Draft genome sequences of novel Actinobacteria.</title>
        <authorList>
            <person name="Sahin N."/>
            <person name="Ay H."/>
            <person name="Saygin H."/>
        </authorList>
    </citation>
    <scope>NUCLEOTIDE SEQUENCE [LARGE SCALE GENOMIC DNA]</scope>
    <source>
        <strain evidence="10 11">DSM 45347</strain>
    </source>
</reference>
<gene>
    <name evidence="10" type="ORF">E1284_14685</name>
</gene>
<dbReference type="EMBL" id="SMJW01000062">
    <property type="protein sequence ID" value="TDC15724.1"/>
    <property type="molecule type" value="Genomic_DNA"/>
</dbReference>
<dbReference type="CDD" id="cd00614">
    <property type="entry name" value="CGS_like"/>
    <property type="match status" value="1"/>
</dbReference>
<comment type="caution">
    <text evidence="10">The sequence shown here is derived from an EMBL/GenBank/DDBJ whole genome shotgun (WGS) entry which is preliminary data.</text>
</comment>
<evidence type="ECO:0000256" key="1">
    <source>
        <dbReference type="ARBA" id="ARBA00001933"/>
    </source>
</evidence>
<keyword evidence="3 8" id="KW-0663">Pyridoxal phosphate</keyword>
<dbReference type="GO" id="GO:0008483">
    <property type="term" value="F:transaminase activity"/>
    <property type="evidence" value="ECO:0007669"/>
    <property type="project" value="UniProtKB-KW"/>
</dbReference>
<dbReference type="EC" id="4.4.1.2" evidence="4"/>
<dbReference type="GO" id="GO:0018826">
    <property type="term" value="F:methionine gamma-lyase activity"/>
    <property type="evidence" value="ECO:0007669"/>
    <property type="project" value="UniProtKB-EC"/>
</dbReference>
<dbReference type="PANTHER" id="PTHR11808:SF85">
    <property type="entry name" value="CYSTATHIONINE GAMMA-LYASE-RELATED"/>
    <property type="match status" value="1"/>
</dbReference>
<dbReference type="InterPro" id="IPR015422">
    <property type="entry name" value="PyrdxlP-dep_Trfase_small"/>
</dbReference>
<dbReference type="InterPro" id="IPR054542">
    <property type="entry name" value="Cys_met_metab_PP"/>
</dbReference>
<comment type="catalytic activity">
    <reaction evidence="6">
        <text>L-homocysteine + H2O = 2-oxobutanoate + hydrogen sulfide + NH4(+) + H(+)</text>
        <dbReference type="Rhea" id="RHEA:14501"/>
        <dbReference type="ChEBI" id="CHEBI:15377"/>
        <dbReference type="ChEBI" id="CHEBI:15378"/>
        <dbReference type="ChEBI" id="CHEBI:16763"/>
        <dbReference type="ChEBI" id="CHEBI:28938"/>
        <dbReference type="ChEBI" id="CHEBI:29919"/>
        <dbReference type="ChEBI" id="CHEBI:58199"/>
        <dbReference type="EC" id="4.4.1.2"/>
    </reaction>
    <physiologicalReaction direction="left-to-right" evidence="6">
        <dbReference type="Rhea" id="RHEA:14502"/>
    </physiologicalReaction>
</comment>
<protein>
    <recommendedName>
        <fullName evidence="4">homocysteine desulfhydrase</fullName>
        <ecNumber evidence="4">4.4.1.2</ecNumber>
    </recommendedName>
    <alternativeName>
        <fullName evidence="5">Homocysteine desulfhydrase</fullName>
    </alternativeName>
</protein>
<dbReference type="GO" id="GO:0004123">
    <property type="term" value="F:cystathionine gamma-lyase activity"/>
    <property type="evidence" value="ECO:0007669"/>
    <property type="project" value="TreeGrafter"/>
</dbReference>